<proteinExistence type="predicted"/>
<dbReference type="EMBL" id="JAYMYQ010000005">
    <property type="protein sequence ID" value="KAK7327812.1"/>
    <property type="molecule type" value="Genomic_DNA"/>
</dbReference>
<evidence type="ECO:0000313" key="2">
    <source>
        <dbReference type="Proteomes" id="UP001367508"/>
    </source>
</evidence>
<keyword evidence="2" id="KW-1185">Reference proteome</keyword>
<comment type="caution">
    <text evidence="1">The sequence shown here is derived from an EMBL/GenBank/DDBJ whole genome shotgun (WGS) entry which is preliminary data.</text>
</comment>
<sequence>MHRQKCGVAVPVMKRVRSLSETINCKEPKTQRQRHSRIEAEAGIGPIDSSLLLSGSYLDNPDKMGYHSQPNPVKSLPLPFYPDMEIPNPSSLLHAPFSACFFLFYTFLQNNRL</sequence>
<evidence type="ECO:0000313" key="1">
    <source>
        <dbReference type="EMBL" id="KAK7327812.1"/>
    </source>
</evidence>
<name>A0AAN9QAA8_CANGL</name>
<accession>A0AAN9QAA8</accession>
<protein>
    <submittedName>
        <fullName evidence="1">Uncharacterized protein</fullName>
    </submittedName>
</protein>
<dbReference type="AlphaFoldDB" id="A0AAN9QAA8"/>
<gene>
    <name evidence="1" type="ORF">VNO77_21903</name>
</gene>
<organism evidence="1 2">
    <name type="scientific">Canavalia gladiata</name>
    <name type="common">Sword bean</name>
    <name type="synonym">Dolichos gladiatus</name>
    <dbReference type="NCBI Taxonomy" id="3824"/>
    <lineage>
        <taxon>Eukaryota</taxon>
        <taxon>Viridiplantae</taxon>
        <taxon>Streptophyta</taxon>
        <taxon>Embryophyta</taxon>
        <taxon>Tracheophyta</taxon>
        <taxon>Spermatophyta</taxon>
        <taxon>Magnoliopsida</taxon>
        <taxon>eudicotyledons</taxon>
        <taxon>Gunneridae</taxon>
        <taxon>Pentapetalae</taxon>
        <taxon>rosids</taxon>
        <taxon>fabids</taxon>
        <taxon>Fabales</taxon>
        <taxon>Fabaceae</taxon>
        <taxon>Papilionoideae</taxon>
        <taxon>50 kb inversion clade</taxon>
        <taxon>NPAAA clade</taxon>
        <taxon>indigoferoid/millettioid clade</taxon>
        <taxon>Phaseoleae</taxon>
        <taxon>Canavalia</taxon>
    </lineage>
</organism>
<dbReference type="Proteomes" id="UP001367508">
    <property type="component" value="Unassembled WGS sequence"/>
</dbReference>
<reference evidence="1 2" key="1">
    <citation type="submission" date="2024-01" db="EMBL/GenBank/DDBJ databases">
        <title>The genomes of 5 underutilized Papilionoideae crops provide insights into root nodulation and disease resistanc.</title>
        <authorList>
            <person name="Jiang F."/>
        </authorList>
    </citation>
    <scope>NUCLEOTIDE SEQUENCE [LARGE SCALE GENOMIC DNA]</scope>
    <source>
        <strain evidence="1">LVBAO_FW01</strain>
        <tissue evidence="1">Leaves</tissue>
    </source>
</reference>